<dbReference type="GO" id="GO:0005776">
    <property type="term" value="C:autophagosome"/>
    <property type="evidence" value="ECO:0007669"/>
    <property type="project" value="TreeGrafter"/>
</dbReference>
<comment type="caution">
    <text evidence="19">The sequence shown here is derived from an EMBL/GenBank/DDBJ whole genome shotgun (WGS) entry which is preliminary data.</text>
</comment>
<evidence type="ECO:0000259" key="16">
    <source>
        <dbReference type="Pfam" id="PF04106"/>
    </source>
</evidence>
<dbReference type="Gene3D" id="3.10.20.620">
    <property type="match status" value="1"/>
</dbReference>
<evidence type="ECO:0000256" key="10">
    <source>
        <dbReference type="ARBA" id="ARBA00022990"/>
    </source>
</evidence>
<comment type="subunit">
    <text evidence="15">Conjugated with ATG12.</text>
</comment>
<dbReference type="FunFam" id="3.10.20.620:FF:000001">
    <property type="entry name" value="Autophagy related 5"/>
    <property type="match status" value="1"/>
</dbReference>
<dbReference type="AlphaFoldDB" id="A0AAN9TLZ0"/>
<evidence type="ECO:0000256" key="9">
    <source>
        <dbReference type="ARBA" id="ARBA00022859"/>
    </source>
</evidence>
<proteinExistence type="inferred from homology"/>
<evidence type="ECO:0000256" key="15">
    <source>
        <dbReference type="RuleBase" id="RU361202"/>
    </source>
</evidence>
<dbReference type="Pfam" id="PF20638">
    <property type="entry name" value="ATG5_UblA"/>
    <property type="match status" value="1"/>
</dbReference>
<evidence type="ECO:0000256" key="11">
    <source>
        <dbReference type="ARBA" id="ARBA00023006"/>
    </source>
</evidence>
<evidence type="ECO:0000313" key="20">
    <source>
        <dbReference type="Proteomes" id="UP001367676"/>
    </source>
</evidence>
<dbReference type="FunFam" id="3.10.20.90:FF:000100">
    <property type="entry name" value="Autophagy related 5"/>
    <property type="match status" value="1"/>
</dbReference>
<dbReference type="GO" id="GO:0000045">
    <property type="term" value="P:autophagosome assembly"/>
    <property type="evidence" value="ECO:0007669"/>
    <property type="project" value="UniProtKB-ARBA"/>
</dbReference>
<comment type="subunit">
    <text evidence="14">Forms a conjugate with ATG12. Part of the minor complex composed of 4 sets of ATG12-ATG5 and ATG16L1 (400 kDa); this complex interacts with ATG3 leading to disruption of ATG7 interaction and promotion of ATG8-like proteins lipidation. Forms an 800-kDa complex composed of ATG12-ATG5 and ATG16L2. The ATG12-ATG5 conjugate interacts with RAB33A; this interaction is bridged by ATG16L1 and promotes ATG12-ATG5-ATG16L1 complex recruitment to phagophores. Interacts with TECPR1; the interaction is direct and does not take place when ATG16L1 is associated with the ATG5-ATG12 conjugate. Interacts with DHX58/RIG-1, IFIH1/MDA5 and MAVS/IPS-1 in monomeric form as well as in ATG12-ATG5 conjugate form. The interaction with MAVS is further enhanced upon vesicular stomatitis virus (VSV) infection. Interacts with ATG3. Interacts with ATG7 and ATG10. Interacts with FADD. Interacts with Bassoon/BSN; this interaction is important for the regulation of presynaptic autophagy. Interacts with ATG16L2.</text>
</comment>
<accession>A0AAN9TLZ0</accession>
<dbReference type="GO" id="GO:0034274">
    <property type="term" value="C:Atg12-Atg5-Atg16 complex"/>
    <property type="evidence" value="ECO:0007669"/>
    <property type="project" value="TreeGrafter"/>
</dbReference>
<protein>
    <recommendedName>
        <fullName evidence="4 15">Autophagy protein 5</fullName>
    </recommendedName>
</protein>
<dbReference type="GO" id="GO:0043069">
    <property type="term" value="P:negative regulation of programmed cell death"/>
    <property type="evidence" value="ECO:0007669"/>
    <property type="project" value="UniProtKB-ARBA"/>
</dbReference>
<keyword evidence="12 15" id="KW-0472">Membrane</keyword>
<evidence type="ECO:0000256" key="6">
    <source>
        <dbReference type="ARBA" id="ARBA00022499"/>
    </source>
</evidence>
<evidence type="ECO:0000256" key="12">
    <source>
        <dbReference type="ARBA" id="ARBA00023136"/>
    </source>
</evidence>
<dbReference type="GO" id="GO:0000422">
    <property type="term" value="P:autophagy of mitochondrion"/>
    <property type="evidence" value="ECO:0007669"/>
    <property type="project" value="TreeGrafter"/>
</dbReference>
<dbReference type="FunFam" id="1.10.246.190:FF:000001">
    <property type="entry name" value="Autophagy related 5"/>
    <property type="match status" value="1"/>
</dbReference>
<feature type="domain" description="Autophagy protein ATG5 alpha-helical bundle region" evidence="17">
    <location>
        <begin position="121"/>
        <end position="176"/>
    </location>
</feature>
<dbReference type="InterPro" id="IPR042526">
    <property type="entry name" value="Atg5_HR"/>
</dbReference>
<keyword evidence="9" id="KW-0391">Immunity</keyword>
<dbReference type="InterPro" id="IPR048318">
    <property type="entry name" value="ATG5_UblB"/>
</dbReference>
<evidence type="ECO:0000256" key="3">
    <source>
        <dbReference type="ARBA" id="ARBA00006910"/>
    </source>
</evidence>
<keyword evidence="8 15" id="KW-0832">Ubl conjugation</keyword>
<dbReference type="GO" id="GO:0006915">
    <property type="term" value="P:apoptotic process"/>
    <property type="evidence" value="ECO:0007669"/>
    <property type="project" value="UniProtKB-KW"/>
</dbReference>
<evidence type="ECO:0000256" key="1">
    <source>
        <dbReference type="ARBA" id="ARBA00004496"/>
    </source>
</evidence>
<dbReference type="PANTHER" id="PTHR13040:SF2">
    <property type="entry name" value="AUTOPHAGY PROTEIN 5"/>
    <property type="match status" value="1"/>
</dbReference>
<dbReference type="GO" id="GO:0034727">
    <property type="term" value="P:piecemeal microautophagy of the nucleus"/>
    <property type="evidence" value="ECO:0007669"/>
    <property type="project" value="TreeGrafter"/>
</dbReference>
<evidence type="ECO:0000256" key="14">
    <source>
        <dbReference type="ARBA" id="ARBA00093583"/>
    </source>
</evidence>
<dbReference type="Gene3D" id="3.10.20.90">
    <property type="entry name" value="Phosphatidylinositol 3-kinase Catalytic Subunit, Chain A, domain 1"/>
    <property type="match status" value="1"/>
</dbReference>
<feature type="domain" description="Autophagy protein ATG5 UblA" evidence="18">
    <location>
        <begin position="11"/>
        <end position="106"/>
    </location>
</feature>
<keyword evidence="6 15" id="KW-1017">Isopeptide bond</keyword>
<dbReference type="InterPro" id="IPR048940">
    <property type="entry name" value="ATG5_HBR"/>
</dbReference>
<comment type="function">
    <text evidence="13">May play an important role in the apoptotic process, possibly within the modified cytoskeleton. Its expression is a relatively late event in the apoptotic process, occurring downstream of caspase activity. Plays a crucial role in IFN-gamma-induced autophagic cell death by interacting with FADD.</text>
</comment>
<feature type="domain" description="Autophagy protein ATG5 UblB" evidence="16">
    <location>
        <begin position="186"/>
        <end position="264"/>
    </location>
</feature>
<keyword evidence="10" id="KW-0007">Acetylation</keyword>
<evidence type="ECO:0000256" key="5">
    <source>
        <dbReference type="ARBA" id="ARBA00022490"/>
    </source>
</evidence>
<evidence type="ECO:0000256" key="13">
    <source>
        <dbReference type="ARBA" id="ARBA00025421"/>
    </source>
</evidence>
<gene>
    <name evidence="19" type="ORF">V9T40_009988</name>
</gene>
<keyword evidence="20" id="KW-1185">Reference proteome</keyword>
<keyword evidence="5" id="KW-0963">Cytoplasm</keyword>
<dbReference type="InterPro" id="IPR042527">
    <property type="entry name" value="Atg5_UblA_dom_sf"/>
</dbReference>
<dbReference type="GO" id="GO:0044233">
    <property type="term" value="C:mitochondria-associated endoplasmic reticulum membrane contact site"/>
    <property type="evidence" value="ECO:0007669"/>
    <property type="project" value="TreeGrafter"/>
</dbReference>
<comment type="function">
    <text evidence="15">Involved in autophagic vesicle formation.</text>
</comment>
<dbReference type="PANTHER" id="PTHR13040">
    <property type="entry name" value="AUTOPHAGY PROTEIN 5"/>
    <property type="match status" value="1"/>
</dbReference>
<dbReference type="GO" id="GO:0002376">
    <property type="term" value="P:immune system process"/>
    <property type="evidence" value="ECO:0007669"/>
    <property type="project" value="UniProtKB-KW"/>
</dbReference>
<comment type="similarity">
    <text evidence="3 15">Belongs to the ATG5 family.</text>
</comment>
<dbReference type="GO" id="GO:0034045">
    <property type="term" value="C:phagophore assembly site membrane"/>
    <property type="evidence" value="ECO:0007669"/>
    <property type="project" value="UniProtKB-SubCell"/>
</dbReference>
<name>A0AAN9TLZ0_9HEMI</name>
<dbReference type="Gene3D" id="1.10.246.190">
    <property type="entry name" value="Autophagy protein Apg5, helix rich domain"/>
    <property type="match status" value="1"/>
</dbReference>
<dbReference type="GO" id="GO:0006995">
    <property type="term" value="P:cellular response to nitrogen starvation"/>
    <property type="evidence" value="ECO:0007669"/>
    <property type="project" value="TreeGrafter"/>
</dbReference>
<sequence>MATDREVLRDLWDGKLPVCFVLNDEEVCDLQTPEAFYLMVPRLSYFPLVWDKVRKHFIKHVHADHHDMEMWLDYNGTPLKWHYPIGLLFDLYAYDTQLPWTLTVHFEKFPENILLHCGSREVVESHFMSTLKEADALKHKGQVMNTMQKRDHNQLWLGLQNDKFDQFWSVNKKLMDTSSTDGEFKHIPFRIYCSDEGPFIQKLVKPFTEDSQPKLLQNLIEEIFPDTCKQVCVITHGIELSLDVPLQWMSEHMSYPDNFLHLCIVSNTS</sequence>
<comment type="subcellular location">
    <subcellularLocation>
        <location evidence="1">Cytoplasm</location>
    </subcellularLocation>
    <subcellularLocation>
        <location evidence="2 15">Preautophagosomal structure membrane</location>
        <topology evidence="2 15">Peripheral membrane protein</topology>
    </subcellularLocation>
</comment>
<dbReference type="Pfam" id="PF20637">
    <property type="entry name" value="ATG5_HBR"/>
    <property type="match status" value="1"/>
</dbReference>
<evidence type="ECO:0000256" key="8">
    <source>
        <dbReference type="ARBA" id="ARBA00022843"/>
    </source>
</evidence>
<evidence type="ECO:0000259" key="18">
    <source>
        <dbReference type="Pfam" id="PF20638"/>
    </source>
</evidence>
<organism evidence="19 20">
    <name type="scientific">Parthenolecanium corni</name>
    <dbReference type="NCBI Taxonomy" id="536013"/>
    <lineage>
        <taxon>Eukaryota</taxon>
        <taxon>Metazoa</taxon>
        <taxon>Ecdysozoa</taxon>
        <taxon>Arthropoda</taxon>
        <taxon>Hexapoda</taxon>
        <taxon>Insecta</taxon>
        <taxon>Pterygota</taxon>
        <taxon>Neoptera</taxon>
        <taxon>Paraneoptera</taxon>
        <taxon>Hemiptera</taxon>
        <taxon>Sternorrhyncha</taxon>
        <taxon>Coccoidea</taxon>
        <taxon>Coccidae</taxon>
        <taxon>Parthenolecanium</taxon>
    </lineage>
</organism>
<keyword evidence="7" id="KW-0053">Apoptosis</keyword>
<keyword evidence="11 15" id="KW-0072">Autophagy</keyword>
<dbReference type="GO" id="GO:0061908">
    <property type="term" value="C:phagophore"/>
    <property type="evidence" value="ECO:0007669"/>
    <property type="project" value="TreeGrafter"/>
</dbReference>
<dbReference type="InterPro" id="IPR048939">
    <property type="entry name" value="ATG5_UblA"/>
</dbReference>
<dbReference type="EMBL" id="JBBCAQ010000017">
    <property type="protein sequence ID" value="KAK7597763.1"/>
    <property type="molecule type" value="Genomic_DNA"/>
</dbReference>
<evidence type="ECO:0000259" key="17">
    <source>
        <dbReference type="Pfam" id="PF20637"/>
    </source>
</evidence>
<evidence type="ECO:0000256" key="2">
    <source>
        <dbReference type="ARBA" id="ARBA00004623"/>
    </source>
</evidence>
<dbReference type="Pfam" id="PF04106">
    <property type="entry name" value="ATG5_UblB"/>
    <property type="match status" value="1"/>
</dbReference>
<evidence type="ECO:0000313" key="19">
    <source>
        <dbReference type="EMBL" id="KAK7597763.1"/>
    </source>
</evidence>
<dbReference type="InterPro" id="IPR007239">
    <property type="entry name" value="Atg5"/>
</dbReference>
<evidence type="ECO:0000256" key="7">
    <source>
        <dbReference type="ARBA" id="ARBA00022703"/>
    </source>
</evidence>
<evidence type="ECO:0000256" key="4">
    <source>
        <dbReference type="ARBA" id="ARBA00015616"/>
    </source>
</evidence>
<reference evidence="19 20" key="1">
    <citation type="submission" date="2024-03" db="EMBL/GenBank/DDBJ databases">
        <title>Adaptation during the transition from Ophiocordyceps entomopathogen to insect associate is accompanied by gene loss and intensified selection.</title>
        <authorList>
            <person name="Ward C.M."/>
            <person name="Onetto C.A."/>
            <person name="Borneman A.R."/>
        </authorList>
    </citation>
    <scope>NUCLEOTIDE SEQUENCE [LARGE SCALE GENOMIC DNA]</scope>
    <source>
        <strain evidence="19">AWRI1</strain>
        <tissue evidence="19">Single Adult Female</tissue>
    </source>
</reference>
<dbReference type="Proteomes" id="UP001367676">
    <property type="component" value="Unassembled WGS sequence"/>
</dbReference>
<dbReference type="GO" id="GO:0019776">
    <property type="term" value="F:Atg8-family ligase activity"/>
    <property type="evidence" value="ECO:0007669"/>
    <property type="project" value="TreeGrafter"/>
</dbReference>